<protein>
    <submittedName>
        <fullName evidence="2">Uncharacterized protein</fullName>
    </submittedName>
</protein>
<gene>
    <name evidence="2" type="ORF">PDE001_LOCUS1815</name>
</gene>
<name>A0AAV0TAD3_9STRA</name>
<dbReference type="EMBL" id="CANTFM010000320">
    <property type="protein sequence ID" value="CAI5718160.1"/>
    <property type="molecule type" value="Genomic_DNA"/>
</dbReference>
<evidence type="ECO:0000313" key="2">
    <source>
        <dbReference type="EMBL" id="CAI5718160.1"/>
    </source>
</evidence>
<accession>A0AAV0TAD3</accession>
<feature type="compositionally biased region" description="Basic and acidic residues" evidence="1">
    <location>
        <begin position="1"/>
        <end position="20"/>
    </location>
</feature>
<keyword evidence="3" id="KW-1185">Reference proteome</keyword>
<organism evidence="2 3">
    <name type="scientific">Peronospora destructor</name>
    <dbReference type="NCBI Taxonomy" id="86335"/>
    <lineage>
        <taxon>Eukaryota</taxon>
        <taxon>Sar</taxon>
        <taxon>Stramenopiles</taxon>
        <taxon>Oomycota</taxon>
        <taxon>Peronosporomycetes</taxon>
        <taxon>Peronosporales</taxon>
        <taxon>Peronosporaceae</taxon>
        <taxon>Peronospora</taxon>
    </lineage>
</organism>
<sequence>MEKWLDSSCKERDSEEDRSPKRFAHKGGNSEAKLADAVHPSEQWMEIYVKLLKDISVTVDAAVAEEDVVNSNLKKREDGQGVRA</sequence>
<dbReference type="AlphaFoldDB" id="A0AAV0TAD3"/>
<proteinExistence type="predicted"/>
<evidence type="ECO:0000313" key="3">
    <source>
        <dbReference type="Proteomes" id="UP001162029"/>
    </source>
</evidence>
<evidence type="ECO:0000256" key="1">
    <source>
        <dbReference type="SAM" id="MobiDB-lite"/>
    </source>
</evidence>
<dbReference type="Proteomes" id="UP001162029">
    <property type="component" value="Unassembled WGS sequence"/>
</dbReference>
<feature type="region of interest" description="Disordered" evidence="1">
    <location>
        <begin position="1"/>
        <end position="28"/>
    </location>
</feature>
<reference evidence="2" key="1">
    <citation type="submission" date="2022-12" db="EMBL/GenBank/DDBJ databases">
        <authorList>
            <person name="Webb A."/>
        </authorList>
    </citation>
    <scope>NUCLEOTIDE SEQUENCE</scope>
    <source>
        <strain evidence="2">Pd1</strain>
    </source>
</reference>
<comment type="caution">
    <text evidence="2">The sequence shown here is derived from an EMBL/GenBank/DDBJ whole genome shotgun (WGS) entry which is preliminary data.</text>
</comment>